<proteinExistence type="inferred from homology"/>
<keyword evidence="6 8" id="KW-0539">Nucleus</keyword>
<comment type="similarity">
    <text evidence="2 8">Belongs to the Mediator complex subunit 4 family.</text>
</comment>
<feature type="region of interest" description="Disordered" evidence="10">
    <location>
        <begin position="175"/>
        <end position="226"/>
    </location>
</feature>
<dbReference type="InterPro" id="IPR019258">
    <property type="entry name" value="Mediator_Med4"/>
</dbReference>
<feature type="compositionally biased region" description="Acidic residues" evidence="10">
    <location>
        <begin position="103"/>
        <end position="122"/>
    </location>
</feature>
<evidence type="ECO:0000256" key="8">
    <source>
        <dbReference type="RuleBase" id="RU364141"/>
    </source>
</evidence>
<dbReference type="Pfam" id="PF10018">
    <property type="entry name" value="Med4"/>
    <property type="match status" value="1"/>
</dbReference>
<evidence type="ECO:0000256" key="7">
    <source>
        <dbReference type="ARBA" id="ARBA00031257"/>
    </source>
</evidence>
<evidence type="ECO:0000313" key="11">
    <source>
        <dbReference type="EMBL" id="OAX80207.1"/>
    </source>
</evidence>
<keyword evidence="12" id="KW-1185">Reference proteome</keyword>
<reference evidence="11 12" key="1">
    <citation type="submission" date="2015-07" db="EMBL/GenBank/DDBJ databases">
        <title>Emmonsia species relationships and genome sequence.</title>
        <authorList>
            <person name="Cuomo C.A."/>
            <person name="Schwartz I.S."/>
            <person name="Kenyon C."/>
            <person name="de Hoog G.S."/>
            <person name="Govender N.P."/>
            <person name="Botha A."/>
            <person name="Moreno L."/>
            <person name="de Vries M."/>
            <person name="Munoz J.F."/>
            <person name="Stielow J.B."/>
        </authorList>
    </citation>
    <scope>NUCLEOTIDE SEQUENCE [LARGE SCALE GENOMIC DNA]</scope>
    <source>
        <strain evidence="11 12">CBS 136260</strain>
    </source>
</reference>
<dbReference type="STRING" id="1658172.A0A1B7NUC4"/>
<sequence>MDSQLLTPLTTLETRLNNLLMSMVSSPTAAGAPAAALALLDADDALSSALETLHTHQSNYAKILRLRAEALALEERVRDIVREAENVGNEISTACQQGRGVSDEDSSDSESSESEAEGETGDLDTHMGGISERAPIDQKETGRVKGKGKHRNEVDYKLLVDFARRISRYNSDAAADVGTASPLRATPPTGDADGQRQQIGANEENGKPVERGGTSGQRPAAKGVGVAALSQETVSWLDETAKWSRDLSRMPFPSEDRIRMGLMGQLQAKASEGVDVEKEIGRLIRVSEGEGPGVGGGEASAGAGEHATTMDEAVATTGEHISTSGHGHAGDNIGRSDTAMGDVPVTLPKPKAVLDLDLYDPDEDD</sequence>
<protein>
    <recommendedName>
        <fullName evidence="3 8">Mediator of RNA polymerase II transcription subunit 4</fullName>
    </recommendedName>
    <alternativeName>
        <fullName evidence="7 8">Mediator complex subunit 4</fullName>
    </alternativeName>
</protein>
<dbReference type="Proteomes" id="UP000091918">
    <property type="component" value="Unassembled WGS sequence"/>
</dbReference>
<comment type="caution">
    <text evidence="11">The sequence shown here is derived from an EMBL/GenBank/DDBJ whole genome shotgun (WGS) entry which is preliminary data.</text>
</comment>
<dbReference type="GO" id="GO:0006357">
    <property type="term" value="P:regulation of transcription by RNA polymerase II"/>
    <property type="evidence" value="ECO:0007669"/>
    <property type="project" value="InterPro"/>
</dbReference>
<evidence type="ECO:0000256" key="10">
    <source>
        <dbReference type="SAM" id="MobiDB-lite"/>
    </source>
</evidence>
<dbReference type="OrthoDB" id="1929813at2759"/>
<dbReference type="GO" id="GO:0003712">
    <property type="term" value="F:transcription coregulator activity"/>
    <property type="evidence" value="ECO:0007669"/>
    <property type="project" value="InterPro"/>
</dbReference>
<feature type="coiled-coil region" evidence="9">
    <location>
        <begin position="63"/>
        <end position="90"/>
    </location>
</feature>
<comment type="subunit">
    <text evidence="8">Component of the Mediator complex.</text>
</comment>
<gene>
    <name evidence="8" type="primary">MED4</name>
    <name evidence="11" type="ORF">ACJ72_05463</name>
</gene>
<feature type="region of interest" description="Disordered" evidence="10">
    <location>
        <begin position="285"/>
        <end position="365"/>
    </location>
</feature>
<dbReference type="EMBL" id="LGUA01000766">
    <property type="protein sequence ID" value="OAX80207.1"/>
    <property type="molecule type" value="Genomic_DNA"/>
</dbReference>
<feature type="compositionally biased region" description="Gly residues" evidence="10">
    <location>
        <begin position="290"/>
        <end position="299"/>
    </location>
</feature>
<organism evidence="11 12">
    <name type="scientific">Emergomyces africanus</name>
    <dbReference type="NCBI Taxonomy" id="1955775"/>
    <lineage>
        <taxon>Eukaryota</taxon>
        <taxon>Fungi</taxon>
        <taxon>Dikarya</taxon>
        <taxon>Ascomycota</taxon>
        <taxon>Pezizomycotina</taxon>
        <taxon>Eurotiomycetes</taxon>
        <taxon>Eurotiomycetidae</taxon>
        <taxon>Onygenales</taxon>
        <taxon>Ajellomycetaceae</taxon>
        <taxon>Emergomyces</taxon>
    </lineage>
</organism>
<dbReference type="AlphaFoldDB" id="A0A1B7NUC4"/>
<evidence type="ECO:0000256" key="9">
    <source>
        <dbReference type="SAM" id="Coils"/>
    </source>
</evidence>
<feature type="compositionally biased region" description="Basic and acidic residues" evidence="10">
    <location>
        <begin position="134"/>
        <end position="143"/>
    </location>
</feature>
<dbReference type="GO" id="GO:0070847">
    <property type="term" value="C:core mediator complex"/>
    <property type="evidence" value="ECO:0007669"/>
    <property type="project" value="TreeGrafter"/>
</dbReference>
<evidence type="ECO:0000256" key="6">
    <source>
        <dbReference type="ARBA" id="ARBA00023242"/>
    </source>
</evidence>
<keyword evidence="5 8" id="KW-0804">Transcription</keyword>
<evidence type="ECO:0000256" key="5">
    <source>
        <dbReference type="ARBA" id="ARBA00023163"/>
    </source>
</evidence>
<evidence type="ECO:0000256" key="4">
    <source>
        <dbReference type="ARBA" id="ARBA00023015"/>
    </source>
</evidence>
<dbReference type="GO" id="GO:0016592">
    <property type="term" value="C:mediator complex"/>
    <property type="evidence" value="ECO:0007669"/>
    <property type="project" value="InterPro"/>
</dbReference>
<name>A0A1B7NUC4_9EURO</name>
<keyword evidence="9" id="KW-0175">Coiled coil</keyword>
<feature type="region of interest" description="Disordered" evidence="10">
    <location>
        <begin position="91"/>
        <end position="149"/>
    </location>
</feature>
<comment type="function">
    <text evidence="8">Component of the Mediator complex, a coactivator involved in the regulated transcription of nearly all RNA polymerase II-dependent genes. Mediator functions as a bridge to convey information from gene-specific regulatory proteins to the basal RNA polymerase II transcription machinery. Mediator is recruited to promoters by direct interactions with regulatory proteins and serves as a scaffold for the assembly of a functional preinitiation complex with RNA polymerase II and the general transcription factors.</text>
</comment>
<keyword evidence="8" id="KW-0010">Activator</keyword>
<accession>A0A1B7NUC4</accession>
<evidence type="ECO:0000256" key="1">
    <source>
        <dbReference type="ARBA" id="ARBA00004123"/>
    </source>
</evidence>
<evidence type="ECO:0000313" key="12">
    <source>
        <dbReference type="Proteomes" id="UP000091918"/>
    </source>
</evidence>
<comment type="subcellular location">
    <subcellularLocation>
        <location evidence="1 8">Nucleus</location>
    </subcellularLocation>
</comment>
<keyword evidence="4 8" id="KW-0805">Transcription regulation</keyword>
<dbReference type="PANTHER" id="PTHR13208:SF2">
    <property type="entry name" value="MEDIATOR OF RNA POLYMERASE II TRANSCRIPTION SUBUNIT 4"/>
    <property type="match status" value="1"/>
</dbReference>
<evidence type="ECO:0000256" key="3">
    <source>
        <dbReference type="ARBA" id="ARBA00020629"/>
    </source>
</evidence>
<evidence type="ECO:0000256" key="2">
    <source>
        <dbReference type="ARBA" id="ARBA00009626"/>
    </source>
</evidence>
<dbReference type="PANTHER" id="PTHR13208">
    <property type="entry name" value="MEDIATOR OF RNA POLYMERASE II TRANSCRIPTION SUBUNIT 4"/>
    <property type="match status" value="1"/>
</dbReference>